<evidence type="ECO:0000313" key="1">
    <source>
        <dbReference type="EMBL" id="OOR83166.1"/>
    </source>
</evidence>
<name>A0A1S9ZI83_9GAMM</name>
<dbReference type="NCBIfam" id="TIGR01965">
    <property type="entry name" value="VCBS_repeat"/>
    <property type="match status" value="1"/>
</dbReference>
<evidence type="ECO:0008006" key="3">
    <source>
        <dbReference type="Google" id="ProtNLM"/>
    </source>
</evidence>
<protein>
    <recommendedName>
        <fullName evidence="3">RapA2 cadherin-like domain-containing protein</fullName>
    </recommendedName>
</protein>
<proteinExistence type="predicted"/>
<dbReference type="Gene3D" id="2.60.40.10">
    <property type="entry name" value="Immunoglobulins"/>
    <property type="match status" value="1"/>
</dbReference>
<dbReference type="EMBL" id="MUXT01000008">
    <property type="protein sequence ID" value="OOR83166.1"/>
    <property type="molecule type" value="Genomic_DNA"/>
</dbReference>
<comment type="caution">
    <text evidence="1">The sequence shown here is derived from an EMBL/GenBank/DDBJ whole genome shotgun (WGS) entry which is preliminary data.</text>
</comment>
<organism evidence="1 2">
    <name type="scientific">Moraxella canis</name>
    <dbReference type="NCBI Taxonomy" id="90239"/>
    <lineage>
        <taxon>Bacteria</taxon>
        <taxon>Pseudomonadati</taxon>
        <taxon>Pseudomonadota</taxon>
        <taxon>Gammaproteobacteria</taxon>
        <taxon>Moraxellales</taxon>
        <taxon>Moraxellaceae</taxon>
        <taxon>Moraxella</taxon>
    </lineage>
</organism>
<accession>A0A1S9ZI83</accession>
<dbReference type="InterPro" id="IPR013783">
    <property type="entry name" value="Ig-like_fold"/>
</dbReference>
<dbReference type="AlphaFoldDB" id="A0A1S9ZI83"/>
<dbReference type="Pfam" id="PF17963">
    <property type="entry name" value="Big_9"/>
    <property type="match status" value="1"/>
</dbReference>
<gene>
    <name evidence="1" type="ORF">B0180_06205</name>
</gene>
<dbReference type="Proteomes" id="UP000190322">
    <property type="component" value="Unassembled WGS sequence"/>
</dbReference>
<dbReference type="InterPro" id="IPR010221">
    <property type="entry name" value="VCBS_dom"/>
</dbReference>
<reference evidence="1 2" key="1">
    <citation type="submission" date="2017-02" db="EMBL/GenBank/DDBJ databases">
        <title>Draft genome sequence of Moraxella canis CCUG 8415A type strain.</title>
        <authorList>
            <person name="Engstrom-Jakobsson H."/>
            <person name="Salva-Serra F."/>
            <person name="Thorell K."/>
            <person name="Gonzales-Siles L."/>
            <person name="Karlsson R."/>
            <person name="Boulund F."/>
            <person name="Engstrand L."/>
            <person name="Moore E."/>
        </authorList>
    </citation>
    <scope>NUCLEOTIDE SEQUENCE [LARGE SCALE GENOMIC DNA]</scope>
    <source>
        <strain evidence="1 2">CCUG 8415A</strain>
    </source>
</reference>
<sequence>MAGQYGRFEINADGSYTYTLNNTHPKVDALNDGDTLTESVPYTITDGDVDTAQATLTITILGRTDGVPSVVVDRAIVSE</sequence>
<evidence type="ECO:0000313" key="2">
    <source>
        <dbReference type="Proteomes" id="UP000190322"/>
    </source>
</evidence>